<keyword evidence="1" id="KW-0812">Transmembrane</keyword>
<reference evidence="2" key="1">
    <citation type="journal article" date="2022" name="Int. J. Mol. Sci.">
        <title>Draft Genome of Tanacetum Coccineum: Genomic Comparison of Closely Related Tanacetum-Family Plants.</title>
        <authorList>
            <person name="Yamashiro T."/>
            <person name="Shiraishi A."/>
            <person name="Nakayama K."/>
            <person name="Satake H."/>
        </authorList>
    </citation>
    <scope>NUCLEOTIDE SEQUENCE</scope>
</reference>
<keyword evidence="1" id="KW-1133">Transmembrane helix</keyword>
<proteinExistence type="predicted"/>
<evidence type="ECO:0000256" key="1">
    <source>
        <dbReference type="SAM" id="Phobius"/>
    </source>
</evidence>
<dbReference type="EMBL" id="BQNB010013688">
    <property type="protein sequence ID" value="GJT19071.1"/>
    <property type="molecule type" value="Genomic_DNA"/>
</dbReference>
<reference evidence="2" key="2">
    <citation type="submission" date="2022-01" db="EMBL/GenBank/DDBJ databases">
        <authorList>
            <person name="Yamashiro T."/>
            <person name="Shiraishi A."/>
            <person name="Satake H."/>
            <person name="Nakayama K."/>
        </authorList>
    </citation>
    <scope>NUCLEOTIDE SEQUENCE</scope>
</reference>
<gene>
    <name evidence="2" type="ORF">Tco_0877777</name>
</gene>
<keyword evidence="3" id="KW-1185">Reference proteome</keyword>
<sequence length="198" mass="21988">MIAEHYLLSLTEEAGFSSFSLCKRKSFNTLAPFGMWIMASRNGKRKGKLGRLGGLVKDGWPRGRFRSFAFPDRGEDLGELFMQFLTVLVKNFSYTFCVGLLFEHKVGELVFKPTSNSPFMLALLFLTVLGGVGGLAPVLLEEDASASKRFLPAIARDLFCCKRQTALLSLHNSLSDSSRGLVSLLTVLRVMVIDLQNR</sequence>
<feature type="transmembrane region" description="Helical" evidence="1">
    <location>
        <begin position="80"/>
        <end position="102"/>
    </location>
</feature>
<feature type="transmembrane region" description="Helical" evidence="1">
    <location>
        <begin position="122"/>
        <end position="140"/>
    </location>
</feature>
<organism evidence="2 3">
    <name type="scientific">Tanacetum coccineum</name>
    <dbReference type="NCBI Taxonomy" id="301880"/>
    <lineage>
        <taxon>Eukaryota</taxon>
        <taxon>Viridiplantae</taxon>
        <taxon>Streptophyta</taxon>
        <taxon>Embryophyta</taxon>
        <taxon>Tracheophyta</taxon>
        <taxon>Spermatophyta</taxon>
        <taxon>Magnoliopsida</taxon>
        <taxon>eudicotyledons</taxon>
        <taxon>Gunneridae</taxon>
        <taxon>Pentapetalae</taxon>
        <taxon>asterids</taxon>
        <taxon>campanulids</taxon>
        <taxon>Asterales</taxon>
        <taxon>Asteraceae</taxon>
        <taxon>Asteroideae</taxon>
        <taxon>Anthemideae</taxon>
        <taxon>Anthemidinae</taxon>
        <taxon>Tanacetum</taxon>
    </lineage>
</organism>
<comment type="caution">
    <text evidence="2">The sequence shown here is derived from an EMBL/GenBank/DDBJ whole genome shotgun (WGS) entry which is preliminary data.</text>
</comment>
<name>A0ABQ5BW35_9ASTR</name>
<protein>
    <submittedName>
        <fullName evidence="2">Uncharacterized protein</fullName>
    </submittedName>
</protein>
<keyword evidence="1" id="KW-0472">Membrane</keyword>
<evidence type="ECO:0000313" key="3">
    <source>
        <dbReference type="Proteomes" id="UP001151760"/>
    </source>
</evidence>
<dbReference type="Proteomes" id="UP001151760">
    <property type="component" value="Unassembled WGS sequence"/>
</dbReference>
<accession>A0ABQ5BW35</accession>
<evidence type="ECO:0000313" key="2">
    <source>
        <dbReference type="EMBL" id="GJT19071.1"/>
    </source>
</evidence>